<reference evidence="1 2" key="1">
    <citation type="journal article" date="2019" name="Sci. Rep.">
        <title>Orb-weaving spider Araneus ventricosus genome elucidates the spidroin gene catalogue.</title>
        <authorList>
            <person name="Kono N."/>
            <person name="Nakamura H."/>
            <person name="Ohtoshi R."/>
            <person name="Moran D.A.P."/>
            <person name="Shinohara A."/>
            <person name="Yoshida Y."/>
            <person name="Fujiwara M."/>
            <person name="Mori M."/>
            <person name="Tomita M."/>
            <person name="Arakawa K."/>
        </authorList>
    </citation>
    <scope>NUCLEOTIDE SEQUENCE [LARGE SCALE GENOMIC DNA]</scope>
</reference>
<dbReference type="Proteomes" id="UP000499080">
    <property type="component" value="Unassembled WGS sequence"/>
</dbReference>
<comment type="caution">
    <text evidence="1">The sequence shown here is derived from an EMBL/GenBank/DDBJ whole genome shotgun (WGS) entry which is preliminary data.</text>
</comment>
<accession>A0A4Y2NTC8</accession>
<protein>
    <submittedName>
        <fullName evidence="1">Uncharacterized protein</fullName>
    </submittedName>
</protein>
<evidence type="ECO:0000313" key="2">
    <source>
        <dbReference type="Proteomes" id="UP000499080"/>
    </source>
</evidence>
<keyword evidence="2" id="KW-1185">Reference proteome</keyword>
<evidence type="ECO:0000313" key="1">
    <source>
        <dbReference type="EMBL" id="GBN42561.1"/>
    </source>
</evidence>
<feature type="non-terminal residue" evidence="1">
    <location>
        <position position="27"/>
    </location>
</feature>
<dbReference type="EMBL" id="BGPR01009828">
    <property type="protein sequence ID" value="GBN42561.1"/>
    <property type="molecule type" value="Genomic_DNA"/>
</dbReference>
<organism evidence="1 2">
    <name type="scientific">Araneus ventricosus</name>
    <name type="common">Orbweaver spider</name>
    <name type="synonym">Epeira ventricosa</name>
    <dbReference type="NCBI Taxonomy" id="182803"/>
    <lineage>
        <taxon>Eukaryota</taxon>
        <taxon>Metazoa</taxon>
        <taxon>Ecdysozoa</taxon>
        <taxon>Arthropoda</taxon>
        <taxon>Chelicerata</taxon>
        <taxon>Arachnida</taxon>
        <taxon>Araneae</taxon>
        <taxon>Araneomorphae</taxon>
        <taxon>Entelegynae</taxon>
        <taxon>Araneoidea</taxon>
        <taxon>Araneidae</taxon>
        <taxon>Araneus</taxon>
    </lineage>
</organism>
<name>A0A4Y2NTC8_ARAVE</name>
<dbReference type="AlphaFoldDB" id="A0A4Y2NTC8"/>
<sequence>MGKKQHQKDKMYLTASEYTQYYGGKRT</sequence>
<proteinExistence type="predicted"/>
<gene>
    <name evidence="1" type="ORF">AVEN_114101_1</name>
</gene>